<keyword evidence="2" id="KW-0812">Transmembrane</keyword>
<reference evidence="3" key="2">
    <citation type="submission" date="2020-09" db="EMBL/GenBank/DDBJ databases">
        <authorList>
            <person name="Sun Q."/>
            <person name="Ohkuma M."/>
        </authorList>
    </citation>
    <scope>NUCLEOTIDE SEQUENCE</scope>
    <source>
        <strain evidence="3">JCM 19596</strain>
    </source>
</reference>
<feature type="transmembrane region" description="Helical" evidence="2">
    <location>
        <begin position="9"/>
        <end position="30"/>
    </location>
</feature>
<feature type="region of interest" description="Disordered" evidence="1">
    <location>
        <begin position="107"/>
        <end position="139"/>
    </location>
</feature>
<evidence type="ECO:0000256" key="2">
    <source>
        <dbReference type="SAM" id="Phobius"/>
    </source>
</evidence>
<dbReference type="OrthoDB" id="162223at2157"/>
<protein>
    <submittedName>
        <fullName evidence="3">Uncharacterized protein</fullName>
    </submittedName>
</protein>
<evidence type="ECO:0000256" key="1">
    <source>
        <dbReference type="SAM" id="MobiDB-lite"/>
    </source>
</evidence>
<evidence type="ECO:0000313" key="3">
    <source>
        <dbReference type="EMBL" id="GGL52185.1"/>
    </source>
</evidence>
<dbReference type="AlphaFoldDB" id="A0A830F994"/>
<dbReference type="EMBL" id="BMPG01000001">
    <property type="protein sequence ID" value="GGL52185.1"/>
    <property type="molecule type" value="Genomic_DNA"/>
</dbReference>
<dbReference type="RefSeq" id="WP_188976096.1">
    <property type="nucleotide sequence ID" value="NZ_BMPG01000001.1"/>
</dbReference>
<name>A0A830F994_9EURY</name>
<keyword evidence="4" id="KW-1185">Reference proteome</keyword>
<sequence length="259" mass="28183">MALSRPVKIVLVAALVVVAAVVGTGAFLLWNFTQPIEESYEHEYEYRVTVDPNETLTNATLYLPAPVENGSSIVDARIENTSDGVATEVVETARGPMLAVTADRLPPKYENRSEPLPTPTGTAGETTSGATTSTAQSTRRYREPYQWVVTVSVNETIDTKTPDTGEPLLRPRENVTRTACGSGYGDATCYAFDTAVYASYDAPANATTQVAVVFAGRNTWFAGGWTGNEYEERVFVDLAGEEDGWRRVNGSARWGFGRY</sequence>
<accession>A0A830F994</accession>
<reference evidence="3" key="1">
    <citation type="journal article" date="2014" name="Int. J. Syst. Evol. Microbiol.">
        <title>Complete genome sequence of Corynebacterium casei LMG S-19264T (=DSM 44701T), isolated from a smear-ripened cheese.</title>
        <authorList>
            <consortium name="US DOE Joint Genome Institute (JGI-PGF)"/>
            <person name="Walter F."/>
            <person name="Albersmeier A."/>
            <person name="Kalinowski J."/>
            <person name="Ruckert C."/>
        </authorList>
    </citation>
    <scope>NUCLEOTIDE SEQUENCE</scope>
    <source>
        <strain evidence="3">JCM 19596</strain>
    </source>
</reference>
<keyword evidence="2" id="KW-1133">Transmembrane helix</keyword>
<organism evidence="3 4">
    <name type="scientific">Halocalculus aciditolerans</name>
    <dbReference type="NCBI Taxonomy" id="1383812"/>
    <lineage>
        <taxon>Archaea</taxon>
        <taxon>Methanobacteriati</taxon>
        <taxon>Methanobacteriota</taxon>
        <taxon>Stenosarchaea group</taxon>
        <taxon>Halobacteria</taxon>
        <taxon>Halobacteriales</taxon>
        <taxon>Halobacteriaceae</taxon>
        <taxon>Halocalculus</taxon>
    </lineage>
</organism>
<comment type="caution">
    <text evidence="3">The sequence shown here is derived from an EMBL/GenBank/DDBJ whole genome shotgun (WGS) entry which is preliminary data.</text>
</comment>
<proteinExistence type="predicted"/>
<feature type="compositionally biased region" description="Low complexity" evidence="1">
    <location>
        <begin position="119"/>
        <end position="138"/>
    </location>
</feature>
<keyword evidence="2" id="KW-0472">Membrane</keyword>
<dbReference type="Proteomes" id="UP000607197">
    <property type="component" value="Unassembled WGS sequence"/>
</dbReference>
<evidence type="ECO:0000313" key="4">
    <source>
        <dbReference type="Proteomes" id="UP000607197"/>
    </source>
</evidence>
<gene>
    <name evidence="3" type="ORF">GCM10009039_08110</name>
</gene>